<dbReference type="SUPFAM" id="SSF50249">
    <property type="entry name" value="Nucleic acid-binding proteins"/>
    <property type="match status" value="1"/>
</dbReference>
<dbReference type="AlphaFoldDB" id="A0A0K1EAY3"/>
<dbReference type="Pfam" id="PF03947">
    <property type="entry name" value="Ribosomal_L2_C"/>
    <property type="match status" value="1"/>
</dbReference>
<keyword evidence="10" id="KW-1185">Reference proteome</keyword>
<dbReference type="InterPro" id="IPR022666">
    <property type="entry name" value="Ribosomal_uL2_RNA-bd_dom"/>
</dbReference>
<reference evidence="9 10" key="1">
    <citation type="submission" date="2015-07" db="EMBL/GenBank/DDBJ databases">
        <title>Genome analysis of myxobacterium Chondromyces crocatus Cm c5 reveals a high potential for natural compound synthesis and the genetic basis for the loss of fruiting body formation.</title>
        <authorList>
            <person name="Zaburannyi N."/>
            <person name="Bunk B."/>
            <person name="Maier J."/>
            <person name="Overmann J."/>
            <person name="Mueller R."/>
        </authorList>
    </citation>
    <scope>NUCLEOTIDE SEQUENCE [LARGE SCALE GENOMIC DNA]</scope>
    <source>
        <strain evidence="9 10">Cm c5</strain>
    </source>
</reference>
<dbReference type="InterPro" id="IPR012340">
    <property type="entry name" value="NA-bd_OB-fold"/>
</dbReference>
<dbReference type="InterPro" id="IPR002171">
    <property type="entry name" value="Ribosomal_uL2"/>
</dbReference>
<keyword evidence="5" id="KW-0699">rRNA-binding</keyword>
<feature type="domain" description="Large ribosomal subunit protein uL2 RNA-binding" evidence="8">
    <location>
        <begin position="42"/>
        <end position="118"/>
    </location>
</feature>
<evidence type="ECO:0000259" key="7">
    <source>
        <dbReference type="SMART" id="SM01382"/>
    </source>
</evidence>
<dbReference type="HAMAP" id="MF_01320_B">
    <property type="entry name" value="Ribosomal_uL2_B"/>
    <property type="match status" value="1"/>
</dbReference>
<dbReference type="Proteomes" id="UP000067626">
    <property type="component" value="Chromosome"/>
</dbReference>
<dbReference type="NCBIfam" id="TIGR01171">
    <property type="entry name" value="rplB_bact"/>
    <property type="match status" value="1"/>
</dbReference>
<dbReference type="PANTHER" id="PTHR13691:SF5">
    <property type="entry name" value="LARGE RIBOSOMAL SUBUNIT PROTEIN UL2M"/>
    <property type="match status" value="1"/>
</dbReference>
<evidence type="ECO:0000313" key="9">
    <source>
        <dbReference type="EMBL" id="AKT37728.1"/>
    </source>
</evidence>
<dbReference type="GO" id="GO:0015934">
    <property type="term" value="C:large ribosomal subunit"/>
    <property type="evidence" value="ECO:0007669"/>
    <property type="project" value="InterPro"/>
</dbReference>
<evidence type="ECO:0000256" key="1">
    <source>
        <dbReference type="ARBA" id="ARBA00005636"/>
    </source>
</evidence>
<comment type="function">
    <text evidence="5">One of the primary rRNA binding proteins. Required for association of the 30S and 50S subunits to form the 70S ribosome, for tRNA binding and peptide bond formation. It has been suggested to have peptidyltransferase activity; this is somewhat controversial. Makes several contacts with the 16S rRNA in the 70S ribosome.</text>
</comment>
<evidence type="ECO:0000259" key="8">
    <source>
        <dbReference type="SMART" id="SM01383"/>
    </source>
</evidence>
<dbReference type="InterPro" id="IPR014722">
    <property type="entry name" value="Rib_uL2_dom2"/>
</dbReference>
<evidence type="ECO:0000313" key="10">
    <source>
        <dbReference type="Proteomes" id="UP000067626"/>
    </source>
</evidence>
<dbReference type="PIRSF" id="PIRSF002158">
    <property type="entry name" value="Ribosomal_L2"/>
    <property type="match status" value="1"/>
</dbReference>
<dbReference type="KEGG" id="ccro:CMC5_018700"/>
<dbReference type="FunFam" id="2.40.50.140:FF:000003">
    <property type="entry name" value="50S ribosomal protein L2"/>
    <property type="match status" value="1"/>
</dbReference>
<keyword evidence="2 5" id="KW-0689">Ribosomal protein</keyword>
<dbReference type="GO" id="GO:0019843">
    <property type="term" value="F:rRNA binding"/>
    <property type="evidence" value="ECO:0007669"/>
    <property type="project" value="UniProtKB-UniRule"/>
</dbReference>
<feature type="region of interest" description="Disordered" evidence="6">
    <location>
        <begin position="28"/>
        <end position="53"/>
    </location>
</feature>
<dbReference type="GO" id="GO:0003735">
    <property type="term" value="F:structural constituent of ribosome"/>
    <property type="evidence" value="ECO:0007669"/>
    <property type="project" value="InterPro"/>
</dbReference>
<accession>A0A0K1EAY3</accession>
<gene>
    <name evidence="5 9" type="primary">rplB</name>
    <name evidence="9" type="ORF">CMC5_018700</name>
</gene>
<dbReference type="SMART" id="SM01382">
    <property type="entry name" value="Ribosomal_L2_C"/>
    <property type="match status" value="1"/>
</dbReference>
<dbReference type="PROSITE" id="PS00467">
    <property type="entry name" value="RIBOSOMAL_L2"/>
    <property type="match status" value="1"/>
</dbReference>
<dbReference type="FunFam" id="4.10.950.10:FF:000001">
    <property type="entry name" value="50S ribosomal protein L2"/>
    <property type="match status" value="1"/>
</dbReference>
<dbReference type="Gene3D" id="4.10.950.10">
    <property type="entry name" value="Ribosomal protein L2, domain 3"/>
    <property type="match status" value="1"/>
</dbReference>
<keyword evidence="5" id="KW-0694">RNA-binding</keyword>
<evidence type="ECO:0000256" key="5">
    <source>
        <dbReference type="HAMAP-Rule" id="MF_01320"/>
    </source>
</evidence>
<dbReference type="EMBL" id="CP012159">
    <property type="protein sequence ID" value="AKT37728.1"/>
    <property type="molecule type" value="Genomic_DNA"/>
</dbReference>
<dbReference type="InterPro" id="IPR022669">
    <property type="entry name" value="Ribosomal_uL2_C"/>
</dbReference>
<evidence type="ECO:0000256" key="6">
    <source>
        <dbReference type="SAM" id="MobiDB-lite"/>
    </source>
</evidence>
<dbReference type="STRING" id="52.CMC5_018700"/>
<dbReference type="Pfam" id="PF00181">
    <property type="entry name" value="Ribosomal_L2_N"/>
    <property type="match status" value="1"/>
</dbReference>
<dbReference type="Gene3D" id="2.30.30.30">
    <property type="match status" value="1"/>
</dbReference>
<dbReference type="InterPro" id="IPR008991">
    <property type="entry name" value="Translation_prot_SH3-like_sf"/>
</dbReference>
<dbReference type="GO" id="GO:0002181">
    <property type="term" value="P:cytoplasmic translation"/>
    <property type="evidence" value="ECO:0007669"/>
    <property type="project" value="TreeGrafter"/>
</dbReference>
<dbReference type="InterPro" id="IPR005880">
    <property type="entry name" value="Ribosomal_uL2_bac/org-type"/>
</dbReference>
<dbReference type="GO" id="GO:0016740">
    <property type="term" value="F:transferase activity"/>
    <property type="evidence" value="ECO:0007669"/>
    <property type="project" value="InterPro"/>
</dbReference>
<dbReference type="SUPFAM" id="SSF50104">
    <property type="entry name" value="Translation proteins SH3-like domain"/>
    <property type="match status" value="1"/>
</dbReference>
<dbReference type="OrthoDB" id="9778722at2"/>
<keyword evidence="3 5" id="KW-0687">Ribonucleoprotein</keyword>
<evidence type="ECO:0000256" key="2">
    <source>
        <dbReference type="ARBA" id="ARBA00022980"/>
    </source>
</evidence>
<organism evidence="9 10">
    <name type="scientific">Chondromyces crocatus</name>
    <dbReference type="NCBI Taxonomy" id="52"/>
    <lineage>
        <taxon>Bacteria</taxon>
        <taxon>Pseudomonadati</taxon>
        <taxon>Myxococcota</taxon>
        <taxon>Polyangia</taxon>
        <taxon>Polyangiales</taxon>
        <taxon>Polyangiaceae</taxon>
        <taxon>Chondromyces</taxon>
    </lineage>
</organism>
<dbReference type="PANTHER" id="PTHR13691">
    <property type="entry name" value="RIBOSOMAL PROTEIN L2"/>
    <property type="match status" value="1"/>
</dbReference>
<feature type="region of interest" description="Disordered" evidence="6">
    <location>
        <begin position="222"/>
        <end position="257"/>
    </location>
</feature>
<dbReference type="SMART" id="SM01383">
    <property type="entry name" value="Ribosomal_L2"/>
    <property type="match status" value="1"/>
</dbReference>
<proteinExistence type="inferred from homology"/>
<dbReference type="PATRIC" id="fig|52.7.peg.2013"/>
<name>A0A0K1EAY3_CHOCO</name>
<sequence length="276" mass="30458">MGIRNFKPTSPGRRFYSVSDFKEITKSEPERSLVEKQSATGGRNNYGRITSRFRGGGHKQRYRVIDFRRDKIGIPAKVASVEYDPNRTARIALLHYADGEKRYILAPDGLVVGSTIVSSRNADIKPGNSLPLRFIPPGTAIHNIEIKLGKGGQLVRSAGVSAQLMAKDGDYAQLRLPSGEIRRVRLDCRATIGQVSNVDHANISLGKAGRTRWLGWRPHNRGVTMNPVDHPMGGGEGRTSGGRHPCSPWGQLSKGLKTRNNKRTDNMIVRRRGTKG</sequence>
<comment type="similarity">
    <text evidence="1 5">Belongs to the universal ribosomal protein uL2 family.</text>
</comment>
<evidence type="ECO:0000256" key="3">
    <source>
        <dbReference type="ARBA" id="ARBA00023274"/>
    </source>
</evidence>
<dbReference type="InterPro" id="IPR022671">
    <property type="entry name" value="Ribosomal_uL2_CS"/>
</dbReference>
<evidence type="ECO:0000256" key="4">
    <source>
        <dbReference type="ARBA" id="ARBA00035242"/>
    </source>
</evidence>
<dbReference type="Gene3D" id="2.40.50.140">
    <property type="entry name" value="Nucleic acid-binding proteins"/>
    <property type="match status" value="1"/>
</dbReference>
<dbReference type="InterPro" id="IPR014726">
    <property type="entry name" value="Ribosomal_uL2_dom3"/>
</dbReference>
<feature type="domain" description="Large ribosomal subunit protein uL2 C-terminal" evidence="7">
    <location>
        <begin position="124"/>
        <end position="252"/>
    </location>
</feature>
<protein>
    <recommendedName>
        <fullName evidence="4 5">Large ribosomal subunit protein uL2</fullName>
    </recommendedName>
</protein>
<dbReference type="RefSeq" id="WP_050430055.1">
    <property type="nucleotide sequence ID" value="NZ_CP012159.1"/>
</dbReference>
<dbReference type="FunFam" id="2.30.30.30:FF:000001">
    <property type="entry name" value="50S ribosomal protein L2"/>
    <property type="match status" value="1"/>
</dbReference>
<comment type="subunit">
    <text evidence="5">Part of the 50S ribosomal subunit. Forms a bridge to the 30S subunit in the 70S ribosome.</text>
</comment>